<proteinExistence type="predicted"/>
<sequence length="72" mass="6738">MRDLKFAEVKEVSGGPVTASEAAGASCAVAIIGGAALIAGTGGLGAVAAWSLGLAACTGFTGAAVTSKKDPS</sequence>
<feature type="transmembrane region" description="Helical" evidence="1">
    <location>
        <begin position="21"/>
        <end position="41"/>
    </location>
</feature>
<reference evidence="2 3" key="1">
    <citation type="submission" date="2014-04" db="EMBL/GenBank/DDBJ databases">
        <title>Aquimarina sp. 22II-S11-z7 Genome Sequencing.</title>
        <authorList>
            <person name="Lai Q."/>
        </authorList>
    </citation>
    <scope>NUCLEOTIDE SEQUENCE [LARGE SCALE GENOMIC DNA]</scope>
    <source>
        <strain evidence="2 3">22II-S11-z7</strain>
    </source>
</reference>
<dbReference type="RefSeq" id="WP_034238803.1">
    <property type="nucleotide sequence ID" value="NZ_AQRA01000001.1"/>
</dbReference>
<dbReference type="AlphaFoldDB" id="A0A023C0W2"/>
<protein>
    <recommendedName>
        <fullName evidence="4">Bacteriocin</fullName>
    </recommendedName>
</protein>
<keyword evidence="3" id="KW-1185">Reference proteome</keyword>
<evidence type="ECO:0000256" key="1">
    <source>
        <dbReference type="SAM" id="Phobius"/>
    </source>
</evidence>
<comment type="caution">
    <text evidence="2">The sequence shown here is derived from an EMBL/GenBank/DDBJ whole genome shotgun (WGS) entry which is preliminary data.</text>
</comment>
<accession>A0A023C0W2</accession>
<evidence type="ECO:0000313" key="3">
    <source>
        <dbReference type="Proteomes" id="UP000023541"/>
    </source>
</evidence>
<dbReference type="EMBL" id="AQRA01000001">
    <property type="protein sequence ID" value="EZH75957.1"/>
    <property type="molecule type" value="Genomic_DNA"/>
</dbReference>
<organism evidence="2 3">
    <name type="scientific">Aquimarina atlantica</name>
    <dbReference type="NCBI Taxonomy" id="1317122"/>
    <lineage>
        <taxon>Bacteria</taxon>
        <taxon>Pseudomonadati</taxon>
        <taxon>Bacteroidota</taxon>
        <taxon>Flavobacteriia</taxon>
        <taxon>Flavobacteriales</taxon>
        <taxon>Flavobacteriaceae</taxon>
        <taxon>Aquimarina</taxon>
    </lineage>
</organism>
<evidence type="ECO:0008006" key="4">
    <source>
        <dbReference type="Google" id="ProtNLM"/>
    </source>
</evidence>
<dbReference type="Proteomes" id="UP000023541">
    <property type="component" value="Unassembled WGS sequence"/>
</dbReference>
<name>A0A023C0W2_9FLAO</name>
<keyword evidence="1" id="KW-0472">Membrane</keyword>
<gene>
    <name evidence="2" type="ORF">ATO12_03970</name>
</gene>
<dbReference type="eggNOG" id="ENOG5032Q36">
    <property type="taxonomic scope" value="Bacteria"/>
</dbReference>
<keyword evidence="1" id="KW-0812">Transmembrane</keyword>
<keyword evidence="1" id="KW-1133">Transmembrane helix</keyword>
<evidence type="ECO:0000313" key="2">
    <source>
        <dbReference type="EMBL" id="EZH75957.1"/>
    </source>
</evidence>